<keyword evidence="5" id="KW-1133">Transmembrane helix</keyword>
<keyword evidence="5" id="KW-0812">Transmembrane</keyword>
<reference evidence="7" key="2">
    <citation type="submission" date="2019-07" db="EMBL/GenBank/DDBJ databases">
        <authorList>
            <person name="Seetharam A."/>
            <person name="Woodhouse M."/>
            <person name="Cannon E."/>
        </authorList>
    </citation>
    <scope>NUCLEOTIDE SEQUENCE [LARGE SCALE GENOMIC DNA]</scope>
    <source>
        <strain evidence="7">cv. B73</strain>
    </source>
</reference>
<dbReference type="SUPFAM" id="SSF47459">
    <property type="entry name" value="HLH, helix-loop-helix DNA-binding domain"/>
    <property type="match status" value="1"/>
</dbReference>
<dbReference type="InterPro" id="IPR011598">
    <property type="entry name" value="bHLH_dom"/>
</dbReference>
<accession>A0A804PGX6</accession>
<evidence type="ECO:0000256" key="5">
    <source>
        <dbReference type="SAM" id="Phobius"/>
    </source>
</evidence>
<evidence type="ECO:0000256" key="1">
    <source>
        <dbReference type="ARBA" id="ARBA00005510"/>
    </source>
</evidence>
<proteinExistence type="inferred from homology"/>
<comment type="similarity">
    <text evidence="1">Belongs to the bHLH protein family.</text>
</comment>
<reference evidence="8" key="1">
    <citation type="journal article" date="2009" name="Science">
        <title>The B73 maize genome: complexity, diversity, and dynamics.</title>
        <authorList>
            <person name="Schnable P.S."/>
            <person name="Ware D."/>
            <person name="Fulton R.S."/>
            <person name="Stein J.C."/>
            <person name="Wei F."/>
            <person name="Pasternak S."/>
            <person name="Liang C."/>
            <person name="Zhang J."/>
            <person name="Fulton L."/>
            <person name="Graves T.A."/>
            <person name="Minx P."/>
            <person name="Reily A.D."/>
            <person name="Courtney L."/>
            <person name="Kruchowski S.S."/>
            <person name="Tomlinson C."/>
            <person name="Strong C."/>
            <person name="Delehaunty K."/>
            <person name="Fronick C."/>
            <person name="Courtney B."/>
            <person name="Rock S.M."/>
            <person name="Belter E."/>
            <person name="Du F."/>
            <person name="Kim K."/>
            <person name="Abbott R.M."/>
            <person name="Cotton M."/>
            <person name="Levy A."/>
            <person name="Marchetto P."/>
            <person name="Ochoa K."/>
            <person name="Jackson S.M."/>
            <person name="Gillam B."/>
            <person name="Chen W."/>
            <person name="Yan L."/>
            <person name="Higginbotham J."/>
            <person name="Cardenas M."/>
            <person name="Waligorski J."/>
            <person name="Applebaum E."/>
            <person name="Phelps L."/>
            <person name="Falcone J."/>
            <person name="Kanchi K."/>
            <person name="Thane T."/>
            <person name="Scimone A."/>
            <person name="Thane N."/>
            <person name="Henke J."/>
            <person name="Wang T."/>
            <person name="Ruppert J."/>
            <person name="Shah N."/>
            <person name="Rotter K."/>
            <person name="Hodges J."/>
            <person name="Ingenthron E."/>
            <person name="Cordes M."/>
            <person name="Kohlberg S."/>
            <person name="Sgro J."/>
            <person name="Delgado B."/>
            <person name="Mead K."/>
            <person name="Chinwalla A."/>
            <person name="Leonard S."/>
            <person name="Crouse K."/>
            <person name="Collura K."/>
            <person name="Kudrna D."/>
            <person name="Currie J."/>
            <person name="He R."/>
            <person name="Angelova A."/>
            <person name="Rajasekar S."/>
            <person name="Mueller T."/>
            <person name="Lomeli R."/>
            <person name="Scara G."/>
            <person name="Ko A."/>
            <person name="Delaney K."/>
            <person name="Wissotski M."/>
            <person name="Lopez G."/>
            <person name="Campos D."/>
            <person name="Braidotti M."/>
            <person name="Ashley E."/>
            <person name="Golser W."/>
            <person name="Kim H."/>
            <person name="Lee S."/>
            <person name="Lin J."/>
            <person name="Dujmic Z."/>
            <person name="Kim W."/>
            <person name="Talag J."/>
            <person name="Zuccolo A."/>
            <person name="Fan C."/>
            <person name="Sebastian A."/>
            <person name="Kramer M."/>
            <person name="Spiegel L."/>
            <person name="Nascimento L."/>
            <person name="Zutavern T."/>
            <person name="Miller B."/>
            <person name="Ambroise C."/>
            <person name="Muller S."/>
            <person name="Spooner W."/>
            <person name="Narechania A."/>
            <person name="Ren L."/>
            <person name="Wei S."/>
            <person name="Kumari S."/>
            <person name="Faga B."/>
            <person name="Levy M.J."/>
            <person name="McMahan L."/>
            <person name="Van Buren P."/>
            <person name="Vaughn M.W."/>
            <person name="Ying K."/>
            <person name="Yeh C.-T."/>
            <person name="Emrich S.J."/>
            <person name="Jia Y."/>
            <person name="Kalyanaraman A."/>
            <person name="Hsia A.-P."/>
            <person name="Barbazuk W.B."/>
            <person name="Baucom R.S."/>
            <person name="Brutnell T.P."/>
            <person name="Carpita N.C."/>
            <person name="Chaparro C."/>
            <person name="Chia J.-M."/>
            <person name="Deragon J.-M."/>
            <person name="Estill J.C."/>
            <person name="Fu Y."/>
            <person name="Jeddeloh J.A."/>
            <person name="Han Y."/>
            <person name="Lee H."/>
            <person name="Li P."/>
            <person name="Lisch D.R."/>
            <person name="Liu S."/>
            <person name="Liu Z."/>
            <person name="Nagel D.H."/>
            <person name="McCann M.C."/>
            <person name="SanMiguel P."/>
            <person name="Myers A.M."/>
            <person name="Nettleton D."/>
            <person name="Nguyen J."/>
            <person name="Penning B.W."/>
            <person name="Ponnala L."/>
            <person name="Schneider K.L."/>
            <person name="Schwartz D.C."/>
            <person name="Sharma A."/>
            <person name="Soderlund C."/>
            <person name="Springer N.M."/>
            <person name="Sun Q."/>
            <person name="Wang H."/>
            <person name="Waterman M."/>
            <person name="Westerman R."/>
            <person name="Wolfgruber T.K."/>
            <person name="Yang L."/>
            <person name="Yu Y."/>
            <person name="Zhang L."/>
            <person name="Zhou S."/>
            <person name="Zhu Q."/>
            <person name="Bennetzen J.L."/>
            <person name="Dawe R.K."/>
            <person name="Jiang J."/>
            <person name="Jiang N."/>
            <person name="Presting G.G."/>
            <person name="Wessler S.R."/>
            <person name="Aluru S."/>
            <person name="Martienssen R.A."/>
            <person name="Clifton S.W."/>
            <person name="McCombie W.R."/>
            <person name="Wing R.A."/>
            <person name="Wilson R.K."/>
        </authorList>
    </citation>
    <scope>NUCLEOTIDE SEQUENCE [LARGE SCALE GENOMIC DNA]</scope>
    <source>
        <strain evidence="8">cv. B73</strain>
    </source>
</reference>
<keyword evidence="5" id="KW-0472">Membrane</keyword>
<keyword evidence="8" id="KW-1185">Reference proteome</keyword>
<evidence type="ECO:0000256" key="3">
    <source>
        <dbReference type="ARBA" id="ARBA00023163"/>
    </source>
</evidence>
<keyword evidence="3" id="KW-0804">Transcription</keyword>
<dbReference type="Gramene" id="Zm00001eb239410_T001">
    <property type="protein sequence ID" value="Zm00001eb239410_P001"/>
    <property type="gene ID" value="Zm00001eb239410"/>
</dbReference>
<feature type="region of interest" description="Disordered" evidence="4">
    <location>
        <begin position="1"/>
        <end position="27"/>
    </location>
</feature>
<keyword evidence="2" id="KW-0805">Transcription regulation</keyword>
<evidence type="ECO:0000256" key="2">
    <source>
        <dbReference type="ARBA" id="ARBA00023015"/>
    </source>
</evidence>
<evidence type="ECO:0000256" key="4">
    <source>
        <dbReference type="SAM" id="MobiDB-lite"/>
    </source>
</evidence>
<dbReference type="AlphaFoldDB" id="A0A804PGX6"/>
<dbReference type="Proteomes" id="UP000007305">
    <property type="component" value="Chromosome 5"/>
</dbReference>
<protein>
    <recommendedName>
        <fullName evidence="6">BHLH domain-containing protein</fullName>
    </recommendedName>
</protein>
<dbReference type="Pfam" id="PF00010">
    <property type="entry name" value="HLH"/>
    <property type="match status" value="1"/>
</dbReference>
<organism evidence="7 8">
    <name type="scientific">Zea mays</name>
    <name type="common">Maize</name>
    <dbReference type="NCBI Taxonomy" id="4577"/>
    <lineage>
        <taxon>Eukaryota</taxon>
        <taxon>Viridiplantae</taxon>
        <taxon>Streptophyta</taxon>
        <taxon>Embryophyta</taxon>
        <taxon>Tracheophyta</taxon>
        <taxon>Spermatophyta</taxon>
        <taxon>Magnoliopsida</taxon>
        <taxon>Liliopsida</taxon>
        <taxon>Poales</taxon>
        <taxon>Poaceae</taxon>
        <taxon>PACMAD clade</taxon>
        <taxon>Panicoideae</taxon>
        <taxon>Andropogonodae</taxon>
        <taxon>Andropogoneae</taxon>
        <taxon>Tripsacinae</taxon>
        <taxon>Zea</taxon>
    </lineage>
</organism>
<feature type="transmembrane region" description="Helical" evidence="5">
    <location>
        <begin position="57"/>
        <end position="81"/>
    </location>
</feature>
<dbReference type="InParanoid" id="A0A804PGX6"/>
<feature type="domain" description="BHLH" evidence="6">
    <location>
        <begin position="26"/>
        <end position="49"/>
    </location>
</feature>
<dbReference type="EnsemblPlants" id="Zm00001eb239410_T001">
    <property type="protein sequence ID" value="Zm00001eb239410_P001"/>
    <property type="gene ID" value="Zm00001eb239410"/>
</dbReference>
<sequence length="82" mass="8730">MEMPPPPPPPPFGGPAAAAGGSKLDRKTVERNRRNQMNALYSRLDTLVRAGSSPSSAAAVSACSFVIAYMFVIIHACILTYH</sequence>
<evidence type="ECO:0000313" key="7">
    <source>
        <dbReference type="EnsemblPlants" id="Zm00001eb239410_P001"/>
    </source>
</evidence>
<evidence type="ECO:0000313" key="8">
    <source>
        <dbReference type="Proteomes" id="UP000007305"/>
    </source>
</evidence>
<reference evidence="7" key="3">
    <citation type="submission" date="2021-05" db="UniProtKB">
        <authorList>
            <consortium name="EnsemblPlants"/>
        </authorList>
    </citation>
    <scope>IDENTIFICATION</scope>
    <source>
        <strain evidence="7">cv. B73</strain>
    </source>
</reference>
<dbReference type="GO" id="GO:0046983">
    <property type="term" value="F:protein dimerization activity"/>
    <property type="evidence" value="ECO:0007669"/>
    <property type="project" value="InterPro"/>
</dbReference>
<feature type="compositionally biased region" description="Pro residues" evidence="4">
    <location>
        <begin position="1"/>
        <end position="13"/>
    </location>
</feature>
<dbReference type="InterPro" id="IPR036638">
    <property type="entry name" value="HLH_DNA-bd_sf"/>
</dbReference>
<name>A0A804PGX6_MAIZE</name>
<evidence type="ECO:0000259" key="6">
    <source>
        <dbReference type="Pfam" id="PF00010"/>
    </source>
</evidence>